<dbReference type="EMBL" id="SNWM01000003">
    <property type="protein sequence ID" value="TDO21958.1"/>
    <property type="molecule type" value="Genomic_DNA"/>
</dbReference>
<reference evidence="7 8" key="1">
    <citation type="submission" date="2019-03" db="EMBL/GenBank/DDBJ databases">
        <title>Genomic Encyclopedia of Archaeal and Bacterial Type Strains, Phase II (KMG-II): from individual species to whole genera.</title>
        <authorList>
            <person name="Goeker M."/>
        </authorList>
    </citation>
    <scope>NUCLEOTIDE SEQUENCE [LARGE SCALE GENOMIC DNA]</scope>
    <source>
        <strain evidence="7 8">DSM 19034</strain>
    </source>
</reference>
<dbReference type="Gene3D" id="2.40.170.20">
    <property type="entry name" value="TonB-dependent receptor, beta-barrel domain"/>
    <property type="match status" value="1"/>
</dbReference>
<dbReference type="InterPro" id="IPR041700">
    <property type="entry name" value="OMP_b-brl_3"/>
</dbReference>
<comment type="subcellular location">
    <subcellularLocation>
        <location evidence="1">Cell outer membrane</location>
    </subcellularLocation>
</comment>
<sequence length="950" mass="106970">MVILLPEQITGQLEHYFKKAVITIFCVVISTVLFAQTTGKLSGKVSDRKTGETIIGGTVKVQGTRTAVSTDVDGRYTLVGLAPGKYTFEVSYIGYSTKRITDVEIKANTVTPLNIVLEESKDNNLSEVVITSSYKKESVNTLYLQQKNRAVISDGISADMINRSPDRSTGDVLKRVSGTTIQDNKFVIVRGLSDRYNNASLDNSSLPSTEPNRKAFSFDIVPAGLIDNIVVSKTATPDLNADFAGGSIKIITKDVPDRNFFDISLGTGYNSQSTFKDFFYGPRYTENYFGFDGGHRQIPTSSKFPKNTAATEALRFDDAKNITAINQLPKVWKIGQESAPLSQNHQLSLGQVKNFANGGKFGMIASLTYRNSETTRPDVERDYYTYDYDDRVNTFSSNIGAMANFSYVKGKNKIAFKNLYNRILDDKFTYREGTDQGRSTDLRYYAFDMTQKGIFKTSLDGDHQVTEKNKITWTLSYSNILNNQPDQRKIGYQRSISDRGTDKPFLAANTALTKENNRFFSDLKESIYSGAVNDIYNIKLFDKSTILKGGLGSQYRDRDFAARLMGITLKQADQDIQSRPLSTLYSTALINQGLYQLSEITGNSDKYDAHSLTSFGYVMLDQPITEKLRAVYGVRAEQFNLELNSRGNDGKAIQVKQDYLDILPSVNLTYALNPQSNFRASYYRTLARPEFRELAPFDYYDYELLGNVSGNQSLKRTLIDNADLRYEIYPAAGQVISVSAFYKHFNNAIEPTIYDQNSTPAFSYFNTPKAVNYGLELEFRHTLDFIYTTDFFKNMTVYANGTLVKSKVTNPTDQAYLRTERPMVGQSPYSVNAGLQYNALSNNLNFSALFNRVGKRIVNVGGQRFSDVWEAPRNVIDFQAGYRFYKNKAQVKLNVNDILNNQSLLYFDYSNDNKFNPEKEVIVNGNKVSDEILSRYKTGTNISLSLSYSF</sequence>
<protein>
    <submittedName>
        <fullName evidence="7">TonB-dependent receptor</fullName>
    </submittedName>
</protein>
<dbReference type="PANTHER" id="PTHR40980">
    <property type="entry name" value="PLUG DOMAIN-CONTAINING PROTEIN"/>
    <property type="match status" value="1"/>
</dbReference>
<dbReference type="SUPFAM" id="SSF49464">
    <property type="entry name" value="Carboxypeptidase regulatory domain-like"/>
    <property type="match status" value="1"/>
</dbReference>
<evidence type="ECO:0000313" key="7">
    <source>
        <dbReference type="EMBL" id="TDO21958.1"/>
    </source>
</evidence>
<accession>A0A4V3C3G4</accession>
<evidence type="ECO:0000256" key="2">
    <source>
        <dbReference type="ARBA" id="ARBA00023136"/>
    </source>
</evidence>
<keyword evidence="4" id="KW-1133">Transmembrane helix</keyword>
<feature type="domain" description="TonB-dependent receptor plug" evidence="5">
    <location>
        <begin position="154"/>
        <end position="246"/>
    </location>
</feature>
<dbReference type="Pfam" id="PF13715">
    <property type="entry name" value="CarbopepD_reg_2"/>
    <property type="match status" value="1"/>
</dbReference>
<keyword evidence="2 4" id="KW-0472">Membrane</keyword>
<dbReference type="Gene3D" id="2.170.130.10">
    <property type="entry name" value="TonB-dependent receptor, plug domain"/>
    <property type="match status" value="1"/>
</dbReference>
<dbReference type="Proteomes" id="UP000295499">
    <property type="component" value="Unassembled WGS sequence"/>
</dbReference>
<evidence type="ECO:0000256" key="4">
    <source>
        <dbReference type="SAM" id="Phobius"/>
    </source>
</evidence>
<dbReference type="AlphaFoldDB" id="A0A4V3C3G4"/>
<name>A0A4V3C3G4_9SPHI</name>
<keyword evidence="4" id="KW-0812">Transmembrane</keyword>
<dbReference type="Gene3D" id="2.60.40.1120">
    <property type="entry name" value="Carboxypeptidase-like, regulatory domain"/>
    <property type="match status" value="1"/>
</dbReference>
<feature type="transmembrane region" description="Helical" evidence="4">
    <location>
        <begin position="20"/>
        <end position="39"/>
    </location>
</feature>
<dbReference type="InterPro" id="IPR012910">
    <property type="entry name" value="Plug_dom"/>
</dbReference>
<keyword evidence="7" id="KW-0675">Receptor</keyword>
<evidence type="ECO:0000313" key="8">
    <source>
        <dbReference type="Proteomes" id="UP000295499"/>
    </source>
</evidence>
<evidence type="ECO:0000259" key="5">
    <source>
        <dbReference type="Pfam" id="PF07715"/>
    </source>
</evidence>
<keyword evidence="8" id="KW-1185">Reference proteome</keyword>
<dbReference type="GO" id="GO:0009279">
    <property type="term" value="C:cell outer membrane"/>
    <property type="evidence" value="ECO:0007669"/>
    <property type="project" value="UniProtKB-SubCell"/>
</dbReference>
<dbReference type="Pfam" id="PF07715">
    <property type="entry name" value="Plug"/>
    <property type="match status" value="1"/>
</dbReference>
<dbReference type="SUPFAM" id="SSF56935">
    <property type="entry name" value="Porins"/>
    <property type="match status" value="1"/>
</dbReference>
<evidence type="ECO:0000256" key="3">
    <source>
        <dbReference type="ARBA" id="ARBA00023237"/>
    </source>
</evidence>
<gene>
    <name evidence="7" type="ORF">CLV32_3067</name>
</gene>
<dbReference type="InterPro" id="IPR037066">
    <property type="entry name" value="Plug_dom_sf"/>
</dbReference>
<proteinExistence type="predicted"/>
<evidence type="ECO:0000259" key="6">
    <source>
        <dbReference type="Pfam" id="PF14905"/>
    </source>
</evidence>
<dbReference type="PANTHER" id="PTHR40980:SF5">
    <property type="entry name" value="TONB-DEPENDENT RECEPTOR"/>
    <property type="match status" value="1"/>
</dbReference>
<evidence type="ECO:0000256" key="1">
    <source>
        <dbReference type="ARBA" id="ARBA00004442"/>
    </source>
</evidence>
<dbReference type="Pfam" id="PF14905">
    <property type="entry name" value="OMP_b-brl_3"/>
    <property type="match status" value="1"/>
</dbReference>
<comment type="caution">
    <text evidence="7">The sequence shown here is derived from an EMBL/GenBank/DDBJ whole genome shotgun (WGS) entry which is preliminary data.</text>
</comment>
<dbReference type="InterPro" id="IPR008969">
    <property type="entry name" value="CarboxyPept-like_regulatory"/>
</dbReference>
<organism evidence="7 8">
    <name type="scientific">Pedobacter duraquae</name>
    <dbReference type="NCBI Taxonomy" id="425511"/>
    <lineage>
        <taxon>Bacteria</taxon>
        <taxon>Pseudomonadati</taxon>
        <taxon>Bacteroidota</taxon>
        <taxon>Sphingobacteriia</taxon>
        <taxon>Sphingobacteriales</taxon>
        <taxon>Sphingobacteriaceae</taxon>
        <taxon>Pedobacter</taxon>
    </lineage>
</organism>
<dbReference type="InterPro" id="IPR036942">
    <property type="entry name" value="Beta-barrel_TonB_sf"/>
</dbReference>
<keyword evidence="3" id="KW-0998">Cell outer membrane</keyword>
<feature type="domain" description="Outer membrane protein beta-barrel" evidence="6">
    <location>
        <begin position="601"/>
        <end position="903"/>
    </location>
</feature>